<dbReference type="EMBL" id="RWIC01001002">
    <property type="protein sequence ID" value="TKC38392.1"/>
    <property type="molecule type" value="Genomic_DNA"/>
</dbReference>
<evidence type="ECO:0000313" key="2">
    <source>
        <dbReference type="EMBL" id="TKC38392.1"/>
    </source>
</evidence>
<comment type="caution">
    <text evidence="2">The sequence shown here is derived from an EMBL/GenBank/DDBJ whole genome shotgun (WGS) entry which is preliminary data.</text>
</comment>
<dbReference type="Proteomes" id="UP000308365">
    <property type="component" value="Unassembled WGS sequence"/>
</dbReference>
<feature type="compositionally biased region" description="Low complexity" evidence="1">
    <location>
        <begin position="66"/>
        <end position="77"/>
    </location>
</feature>
<feature type="non-terminal residue" evidence="2">
    <location>
        <position position="349"/>
    </location>
</feature>
<reference evidence="3" key="1">
    <citation type="journal article" date="2019" name="IScience">
        <title>Narwhal Genome Reveals Long-Term Low Genetic Diversity despite Current Large Abundance Size.</title>
        <authorList>
            <person name="Westbury M.V."/>
            <person name="Petersen B."/>
            <person name="Garde E."/>
            <person name="Heide-Jorgensen M.P."/>
            <person name="Lorenzen E.D."/>
        </authorList>
    </citation>
    <scope>NUCLEOTIDE SEQUENCE [LARGE SCALE GENOMIC DNA]</scope>
</reference>
<feature type="region of interest" description="Disordered" evidence="1">
    <location>
        <begin position="66"/>
        <end position="91"/>
    </location>
</feature>
<gene>
    <name evidence="2" type="ORF">EI555_013662</name>
</gene>
<evidence type="ECO:0000313" key="3">
    <source>
        <dbReference type="Proteomes" id="UP000308365"/>
    </source>
</evidence>
<feature type="non-terminal residue" evidence="2">
    <location>
        <position position="1"/>
    </location>
</feature>
<protein>
    <submittedName>
        <fullName evidence="2">Uncharacterized protein</fullName>
    </submittedName>
</protein>
<sequence length="349" mass="35361">QHGDDRVPLQVLVLGVLAVLHGRVVAHCGRAILKQRGLPVAGGQGQHRAHGAAARRAGTCAPARPACRLEGRNSSPSPRRPGGGRGAPGVACRPFGSVWKTRWFSEPGGARVALLRPGLGGPADLAPDPRPGLPRPARPRPRPRAATRPLHCGTGTRARQGPDGSAGDREPAEVAGDPASKPHAAATPARLPGDSGRAEAQAYQAGGSCALHPPQCAPRLDAADPGSGGGYSRHRPAPPRPAPRGRPPPTLLAALSAPPRQQQPGRARAAGTPRSRARAGGEAPGGAGPRADPARRPAQTRAAFVPAAAPAAAAAGALAAASPPWPPEKPSTESRTPSSFLPFNLLVPG</sequence>
<proteinExistence type="predicted"/>
<dbReference type="AlphaFoldDB" id="A0A4U1EPP7"/>
<name>A0A4U1EPP7_MONMO</name>
<feature type="compositionally biased region" description="Low complexity" evidence="1">
    <location>
        <begin position="296"/>
        <end position="322"/>
    </location>
</feature>
<feature type="region of interest" description="Disordered" evidence="1">
    <location>
        <begin position="120"/>
        <end position="349"/>
    </location>
</feature>
<accession>A0A4U1EPP7</accession>
<evidence type="ECO:0000256" key="1">
    <source>
        <dbReference type="SAM" id="MobiDB-lite"/>
    </source>
</evidence>
<organism evidence="2 3">
    <name type="scientific">Monodon monoceros</name>
    <name type="common">Narwhal</name>
    <name type="synonym">Ceratodon monodon</name>
    <dbReference type="NCBI Taxonomy" id="40151"/>
    <lineage>
        <taxon>Eukaryota</taxon>
        <taxon>Metazoa</taxon>
        <taxon>Chordata</taxon>
        <taxon>Craniata</taxon>
        <taxon>Vertebrata</taxon>
        <taxon>Euteleostomi</taxon>
        <taxon>Mammalia</taxon>
        <taxon>Eutheria</taxon>
        <taxon>Laurasiatheria</taxon>
        <taxon>Artiodactyla</taxon>
        <taxon>Whippomorpha</taxon>
        <taxon>Cetacea</taxon>
        <taxon>Odontoceti</taxon>
        <taxon>Monodontidae</taxon>
        <taxon>Monodon</taxon>
    </lineage>
</organism>
<feature type="compositionally biased region" description="Pro residues" evidence="1">
    <location>
        <begin position="238"/>
        <end position="250"/>
    </location>
</feature>